<reference evidence="1" key="1">
    <citation type="submission" date="2021-03" db="EMBL/GenBank/DDBJ databases">
        <title>Draft genome sequence of rust myrtle Austropuccinia psidii MF-1, a brazilian biotype.</title>
        <authorList>
            <person name="Quecine M.C."/>
            <person name="Pachon D.M.R."/>
            <person name="Bonatelli M.L."/>
            <person name="Correr F.H."/>
            <person name="Franceschini L.M."/>
            <person name="Leite T.F."/>
            <person name="Margarido G.R.A."/>
            <person name="Almeida C.A."/>
            <person name="Ferrarezi J.A."/>
            <person name="Labate C.A."/>
        </authorList>
    </citation>
    <scope>NUCLEOTIDE SEQUENCE</scope>
    <source>
        <strain evidence="1">MF-1</strain>
    </source>
</reference>
<dbReference type="AlphaFoldDB" id="A0A9Q3JJ39"/>
<organism evidence="1 2">
    <name type="scientific">Austropuccinia psidii MF-1</name>
    <dbReference type="NCBI Taxonomy" id="1389203"/>
    <lineage>
        <taxon>Eukaryota</taxon>
        <taxon>Fungi</taxon>
        <taxon>Dikarya</taxon>
        <taxon>Basidiomycota</taxon>
        <taxon>Pucciniomycotina</taxon>
        <taxon>Pucciniomycetes</taxon>
        <taxon>Pucciniales</taxon>
        <taxon>Sphaerophragmiaceae</taxon>
        <taxon>Austropuccinia</taxon>
    </lineage>
</organism>
<keyword evidence="2" id="KW-1185">Reference proteome</keyword>
<dbReference type="EMBL" id="AVOT02072962">
    <property type="protein sequence ID" value="MBW0562674.1"/>
    <property type="molecule type" value="Genomic_DNA"/>
</dbReference>
<gene>
    <name evidence="1" type="ORF">O181_102389</name>
</gene>
<accession>A0A9Q3JJ39</accession>
<evidence type="ECO:0000313" key="1">
    <source>
        <dbReference type="EMBL" id="MBW0562674.1"/>
    </source>
</evidence>
<protein>
    <submittedName>
        <fullName evidence="1">Uncharacterized protein</fullName>
    </submittedName>
</protein>
<sequence>MELFDTTLELNIIPEYSEIKEEVTTRCLNMCLKGIGGQCTSIAGLEELIPITIFNEEETNIHPFVEEEAAYTVLGISFLADNEIRLKISSTTEGNIQLYRARWKKTILTNLLSPEGSMQRRTTSRNRNICSSLAKRVEKITSKTQIKLQKSSKIIKQFSPSM</sequence>
<name>A0A9Q3JJ39_9BASI</name>
<evidence type="ECO:0000313" key="2">
    <source>
        <dbReference type="Proteomes" id="UP000765509"/>
    </source>
</evidence>
<dbReference type="Proteomes" id="UP000765509">
    <property type="component" value="Unassembled WGS sequence"/>
</dbReference>
<comment type="caution">
    <text evidence="1">The sequence shown here is derived from an EMBL/GenBank/DDBJ whole genome shotgun (WGS) entry which is preliminary data.</text>
</comment>
<dbReference type="OrthoDB" id="5535068at2759"/>
<proteinExistence type="predicted"/>